<sequence length="93" mass="10793">MQVTRIATCRPVPRNMYSGTSPDEPCHKNLYYSNKFLYEMRLYPVVGYGYSTGSEHPVGQFSWRWTMERGRSAVVGGRNKEDAFTLRLHEVLD</sequence>
<reference evidence="1" key="1">
    <citation type="submission" date="2022-03" db="EMBL/GenBank/DDBJ databases">
        <authorList>
            <person name="Lindestad O."/>
        </authorList>
    </citation>
    <scope>NUCLEOTIDE SEQUENCE</scope>
</reference>
<gene>
    <name evidence="1" type="primary">jg7842</name>
    <name evidence="1" type="ORF">PAEG_LOCUS15148</name>
</gene>
<name>A0A8S4RKC3_9NEOP</name>
<dbReference type="AlphaFoldDB" id="A0A8S4RKC3"/>
<evidence type="ECO:0000313" key="2">
    <source>
        <dbReference type="Proteomes" id="UP000838756"/>
    </source>
</evidence>
<comment type="caution">
    <text evidence="1">The sequence shown here is derived from an EMBL/GenBank/DDBJ whole genome shotgun (WGS) entry which is preliminary data.</text>
</comment>
<evidence type="ECO:0000313" key="1">
    <source>
        <dbReference type="EMBL" id="CAH2237988.1"/>
    </source>
</evidence>
<keyword evidence="2" id="KW-1185">Reference proteome</keyword>
<proteinExistence type="predicted"/>
<organism evidence="1 2">
    <name type="scientific">Pararge aegeria aegeria</name>
    <dbReference type="NCBI Taxonomy" id="348720"/>
    <lineage>
        <taxon>Eukaryota</taxon>
        <taxon>Metazoa</taxon>
        <taxon>Ecdysozoa</taxon>
        <taxon>Arthropoda</taxon>
        <taxon>Hexapoda</taxon>
        <taxon>Insecta</taxon>
        <taxon>Pterygota</taxon>
        <taxon>Neoptera</taxon>
        <taxon>Endopterygota</taxon>
        <taxon>Lepidoptera</taxon>
        <taxon>Glossata</taxon>
        <taxon>Ditrysia</taxon>
        <taxon>Papilionoidea</taxon>
        <taxon>Nymphalidae</taxon>
        <taxon>Satyrinae</taxon>
        <taxon>Satyrini</taxon>
        <taxon>Parargina</taxon>
        <taxon>Pararge</taxon>
    </lineage>
</organism>
<dbReference type="EMBL" id="CAKXAJ010025311">
    <property type="protein sequence ID" value="CAH2237988.1"/>
    <property type="molecule type" value="Genomic_DNA"/>
</dbReference>
<protein>
    <submittedName>
        <fullName evidence="1">Jg7842 protein</fullName>
    </submittedName>
</protein>
<accession>A0A8S4RKC3</accession>
<dbReference type="Proteomes" id="UP000838756">
    <property type="component" value="Unassembled WGS sequence"/>
</dbReference>